<name>A0A7V7GTW8_9GAMM</name>
<evidence type="ECO:0000256" key="3">
    <source>
        <dbReference type="ARBA" id="ARBA00023004"/>
    </source>
</evidence>
<evidence type="ECO:0000256" key="4">
    <source>
        <dbReference type="ARBA" id="ARBA00025742"/>
    </source>
</evidence>
<protein>
    <submittedName>
        <fullName evidence="6">3',5'-cyclic-AMP phosphodiesterase</fullName>
        <ecNumber evidence="6">3.1.4.53</ecNumber>
    </submittedName>
</protein>
<reference evidence="6 7" key="1">
    <citation type="submission" date="2018-07" db="EMBL/GenBank/DDBJ databases">
        <title>Pseudomonas laoshanensis sp. nov., isolated from soil.</title>
        <authorList>
            <person name="Sun J."/>
            <person name="Yu L."/>
            <person name="Wang M."/>
            <person name="Zhang C."/>
        </authorList>
    </citation>
    <scope>NUCLEOTIDE SEQUENCE [LARGE SCALE GENOMIC DNA]</scope>
    <source>
        <strain evidence="6 7">Y22</strain>
    </source>
</reference>
<accession>A0A7V7GTW8</accession>
<evidence type="ECO:0000313" key="7">
    <source>
        <dbReference type="Proteomes" id="UP000463138"/>
    </source>
</evidence>
<dbReference type="InterPro" id="IPR050884">
    <property type="entry name" value="CNP_phosphodiesterase-III"/>
</dbReference>
<evidence type="ECO:0000259" key="5">
    <source>
        <dbReference type="Pfam" id="PF00149"/>
    </source>
</evidence>
<dbReference type="OrthoDB" id="9784378at2"/>
<dbReference type="PANTHER" id="PTHR42988">
    <property type="entry name" value="PHOSPHOHYDROLASE"/>
    <property type="match status" value="1"/>
</dbReference>
<dbReference type="InterPro" id="IPR004843">
    <property type="entry name" value="Calcineurin-like_PHP"/>
</dbReference>
<proteinExistence type="inferred from homology"/>
<keyword evidence="3" id="KW-0408">Iron</keyword>
<comment type="caution">
    <text evidence="6">The sequence shown here is derived from an EMBL/GenBank/DDBJ whole genome shotgun (WGS) entry which is preliminary data.</text>
</comment>
<dbReference type="CDD" id="cd07402">
    <property type="entry name" value="MPP_GpdQ"/>
    <property type="match status" value="1"/>
</dbReference>
<dbReference type="RefSeq" id="WP_149332252.1">
    <property type="nucleotide sequence ID" value="NZ_QOVF01000002.1"/>
</dbReference>
<dbReference type="GO" id="GO:0046872">
    <property type="term" value="F:metal ion binding"/>
    <property type="evidence" value="ECO:0007669"/>
    <property type="project" value="UniProtKB-KW"/>
</dbReference>
<dbReference type="AlphaFoldDB" id="A0A7V7GTW8"/>
<dbReference type="PANTHER" id="PTHR42988:SF2">
    <property type="entry name" value="CYCLIC NUCLEOTIDE PHOSPHODIESTERASE CBUA0032-RELATED"/>
    <property type="match status" value="1"/>
</dbReference>
<keyword evidence="2 6" id="KW-0378">Hydrolase</keyword>
<keyword evidence="7" id="KW-1185">Reference proteome</keyword>
<keyword evidence="1" id="KW-0479">Metal-binding</keyword>
<feature type="domain" description="Calcineurin-like phosphoesterase" evidence="5">
    <location>
        <begin position="15"/>
        <end position="201"/>
    </location>
</feature>
<evidence type="ECO:0000256" key="2">
    <source>
        <dbReference type="ARBA" id="ARBA00022801"/>
    </source>
</evidence>
<evidence type="ECO:0000313" key="6">
    <source>
        <dbReference type="EMBL" id="KAA0694870.1"/>
    </source>
</evidence>
<gene>
    <name evidence="6" type="ORF">DT594_08300</name>
</gene>
<dbReference type="InterPro" id="IPR029052">
    <property type="entry name" value="Metallo-depent_PP-like"/>
</dbReference>
<dbReference type="Proteomes" id="UP000463138">
    <property type="component" value="Unassembled WGS sequence"/>
</dbReference>
<dbReference type="NCBIfam" id="NF008359">
    <property type="entry name" value="PRK11148.1"/>
    <property type="match status" value="1"/>
</dbReference>
<dbReference type="EMBL" id="QOVF01000002">
    <property type="protein sequence ID" value="KAA0694870.1"/>
    <property type="molecule type" value="Genomic_DNA"/>
</dbReference>
<dbReference type="SUPFAM" id="SSF56300">
    <property type="entry name" value="Metallo-dependent phosphatases"/>
    <property type="match status" value="1"/>
</dbReference>
<dbReference type="Gene3D" id="3.60.21.10">
    <property type="match status" value="1"/>
</dbReference>
<dbReference type="InterPro" id="IPR026575">
    <property type="entry name" value="GpdQ/CpdA-like"/>
</dbReference>
<organism evidence="6 7">
    <name type="scientific">Halopseudomonas laoshanensis</name>
    <dbReference type="NCBI Taxonomy" id="2268758"/>
    <lineage>
        <taxon>Bacteria</taxon>
        <taxon>Pseudomonadati</taxon>
        <taxon>Pseudomonadota</taxon>
        <taxon>Gammaproteobacteria</taxon>
        <taxon>Pseudomonadales</taxon>
        <taxon>Pseudomonadaceae</taxon>
        <taxon>Halopseudomonas</taxon>
    </lineage>
</organism>
<dbReference type="Pfam" id="PF00149">
    <property type="entry name" value="Metallophos"/>
    <property type="match status" value="1"/>
</dbReference>
<comment type="similarity">
    <text evidence="4">Belongs to the cyclic nucleotide phosphodiesterase class-III family.</text>
</comment>
<evidence type="ECO:0000256" key="1">
    <source>
        <dbReference type="ARBA" id="ARBA00022723"/>
    </source>
</evidence>
<dbReference type="EC" id="3.1.4.53" evidence="6"/>
<dbReference type="GO" id="GO:0004115">
    <property type="term" value="F:3',5'-cyclic-AMP phosphodiesterase activity"/>
    <property type="evidence" value="ECO:0007669"/>
    <property type="project" value="UniProtKB-EC"/>
</dbReference>
<sequence>MASPVTMQAGHVCVVQLTDSHLYADPDADLLGLDTHASLQAVIDLVLDEVPSMDLVLATGDIAQDGSAAAYQRFSHAMQRLPAPCHWIAGNHDDAELMQQLGEASGFSREWVDLGNWRIVLLNSNIPGAVAGHLAAAELAVLDRALAGAGERFVMVCLHHHPVPIGCGWMDPLGLLNAPELLNRLEVDSRIRLVLWGHIHQHFDQQLGHVRMLASPSTCVQFAAHSENFATDERAPGYRWLRLFDDGQVETAVSRLAEGRFLPDPGATGY</sequence>